<dbReference type="AlphaFoldDB" id="A0A6A7FM14"/>
<dbReference type="EMBL" id="IACT01000021">
    <property type="protein sequence ID" value="LAC19478.1"/>
    <property type="molecule type" value="mRNA"/>
</dbReference>
<accession>A0A6A7FM14</accession>
<reference evidence="3" key="1">
    <citation type="submission" date="2017-11" db="EMBL/GenBank/DDBJ databases">
        <title>The sensing device of the deep-sea amphipod.</title>
        <authorList>
            <person name="Kobayashi H."/>
            <person name="Nagahama T."/>
            <person name="Arai W."/>
            <person name="Sasagawa Y."/>
            <person name="Umeda M."/>
            <person name="Hayashi T."/>
            <person name="Nikaido I."/>
            <person name="Watanabe H."/>
            <person name="Oguri K."/>
            <person name="Kitazato H."/>
            <person name="Fujioka K."/>
            <person name="Kido Y."/>
            <person name="Takami H."/>
        </authorList>
    </citation>
    <scope>NUCLEOTIDE SEQUENCE</scope>
    <source>
        <tissue evidence="3">Whole body</tissue>
    </source>
</reference>
<feature type="domain" description="Large ribosomal subunit protein uL4 C-terminal" evidence="2">
    <location>
        <begin position="1"/>
        <end position="62"/>
    </location>
</feature>
<feature type="region of interest" description="Disordered" evidence="1">
    <location>
        <begin position="132"/>
        <end position="196"/>
    </location>
</feature>
<dbReference type="Pfam" id="PF14374">
    <property type="entry name" value="Ribos_L4_asso_C"/>
    <property type="match status" value="1"/>
</dbReference>
<sequence length="196" mass="22110">MHNANLMQILRHENIQKILQKPKLGRVHSMTKRNPLRNIKVLLKLNPYAKVEKAVARKQQIKSVRSRKVILDAKIKEAADKKGPAPTKAERRKTLRAIYKSTPELARKKEIAKVHRRDQSFKNARLAKLRREKIRSDRKSKKVPRKPKKYLGKNKKPLKAKTAKSGDKSKKVPAAGGKAGAKAGAKAGTKKAADKK</sequence>
<protein>
    <submittedName>
        <fullName evidence="3">60S ribosomal protein L4-A-like</fullName>
    </submittedName>
</protein>
<evidence type="ECO:0000259" key="2">
    <source>
        <dbReference type="Pfam" id="PF14374"/>
    </source>
</evidence>
<keyword evidence="3" id="KW-0689">Ribosomal protein</keyword>
<proteinExistence type="evidence at transcript level"/>
<feature type="compositionally biased region" description="Low complexity" evidence="1">
    <location>
        <begin position="172"/>
        <end position="187"/>
    </location>
</feature>
<dbReference type="GO" id="GO:0005840">
    <property type="term" value="C:ribosome"/>
    <property type="evidence" value="ECO:0007669"/>
    <property type="project" value="UniProtKB-KW"/>
</dbReference>
<feature type="compositionally biased region" description="Basic residues" evidence="1">
    <location>
        <begin position="132"/>
        <end position="162"/>
    </location>
</feature>
<dbReference type="InterPro" id="IPR025755">
    <property type="entry name" value="Ribos_uL4_C_dom"/>
</dbReference>
<name>A0A6A7FM14_9CRUS</name>
<keyword evidence="3" id="KW-0687">Ribonucleoprotein</keyword>
<organism evidence="3">
    <name type="scientific">Hirondellea gigas</name>
    <dbReference type="NCBI Taxonomy" id="1518452"/>
    <lineage>
        <taxon>Eukaryota</taxon>
        <taxon>Metazoa</taxon>
        <taxon>Ecdysozoa</taxon>
        <taxon>Arthropoda</taxon>
        <taxon>Crustacea</taxon>
        <taxon>Multicrustacea</taxon>
        <taxon>Malacostraca</taxon>
        <taxon>Eumalacostraca</taxon>
        <taxon>Peracarida</taxon>
        <taxon>Amphipoda</taxon>
        <taxon>Amphilochidea</taxon>
        <taxon>Lysianassida</taxon>
        <taxon>Lysianassidira</taxon>
        <taxon>Lysianassoidea</taxon>
        <taxon>Lysianassidae</taxon>
        <taxon>Hirondellea</taxon>
    </lineage>
</organism>
<evidence type="ECO:0000313" key="3">
    <source>
        <dbReference type="EMBL" id="LAC19478.1"/>
    </source>
</evidence>
<evidence type="ECO:0000256" key="1">
    <source>
        <dbReference type="SAM" id="MobiDB-lite"/>
    </source>
</evidence>